<evidence type="ECO:0000259" key="6">
    <source>
        <dbReference type="SMART" id="SM00752"/>
    </source>
</evidence>
<keyword evidence="8" id="KW-1185">Reference proteome</keyword>
<gene>
    <name evidence="7" type="ORF">EV187_1064</name>
</gene>
<dbReference type="AlphaFoldDB" id="A0A4V2F037"/>
<comment type="subcellular location">
    <subcellularLocation>
        <location evidence="1">Endomembrane system</location>
        <topology evidence="1">Multi-pass membrane protein</topology>
    </subcellularLocation>
</comment>
<organism evidence="7 8">
    <name type="scientific">Agromyces ramosus</name>
    <dbReference type="NCBI Taxonomy" id="33879"/>
    <lineage>
        <taxon>Bacteria</taxon>
        <taxon>Bacillati</taxon>
        <taxon>Actinomycetota</taxon>
        <taxon>Actinomycetes</taxon>
        <taxon>Micrococcales</taxon>
        <taxon>Microbacteriaceae</taxon>
        <taxon>Agromyces</taxon>
    </lineage>
</organism>
<feature type="transmembrane region" description="Helical" evidence="5">
    <location>
        <begin position="207"/>
        <end position="223"/>
    </location>
</feature>
<keyword evidence="3 5" id="KW-1133">Transmembrane helix</keyword>
<feature type="transmembrane region" description="Helical" evidence="5">
    <location>
        <begin position="229"/>
        <end position="246"/>
    </location>
</feature>
<evidence type="ECO:0000313" key="7">
    <source>
        <dbReference type="EMBL" id="RZS68630.1"/>
    </source>
</evidence>
<dbReference type="RefSeq" id="WP_130351919.1">
    <property type="nucleotide sequence ID" value="NZ_SGWY01000001.1"/>
</dbReference>
<evidence type="ECO:0000256" key="5">
    <source>
        <dbReference type="SAM" id="Phobius"/>
    </source>
</evidence>
<dbReference type="InterPro" id="IPR053934">
    <property type="entry name" value="HTTM_dom"/>
</dbReference>
<feature type="transmembrane region" description="Helical" evidence="5">
    <location>
        <begin position="105"/>
        <end position="123"/>
    </location>
</feature>
<name>A0A4V2F037_9MICO</name>
<dbReference type="SMART" id="SM00752">
    <property type="entry name" value="HTTM"/>
    <property type="match status" value="1"/>
</dbReference>
<dbReference type="Proteomes" id="UP000293289">
    <property type="component" value="Unassembled WGS sequence"/>
</dbReference>
<dbReference type="GO" id="GO:0012505">
    <property type="term" value="C:endomembrane system"/>
    <property type="evidence" value="ECO:0007669"/>
    <property type="project" value="UniProtKB-SubCell"/>
</dbReference>
<feature type="domain" description="HTTM-like" evidence="6">
    <location>
        <begin position="5"/>
        <end position="249"/>
    </location>
</feature>
<feature type="transmembrane region" description="Helical" evidence="5">
    <location>
        <begin position="55"/>
        <end position="74"/>
    </location>
</feature>
<comment type="caution">
    <text evidence="7">The sequence shown here is derived from an EMBL/GenBank/DDBJ whole genome shotgun (WGS) entry which is preliminary data.</text>
</comment>
<evidence type="ECO:0000256" key="4">
    <source>
        <dbReference type="ARBA" id="ARBA00023136"/>
    </source>
</evidence>
<protein>
    <submittedName>
        <fullName evidence="7">Vitamin K-dependent gamma-carboxylase-like protein</fullName>
    </submittedName>
</protein>
<reference evidence="7 8" key="1">
    <citation type="submission" date="2019-02" db="EMBL/GenBank/DDBJ databases">
        <title>Genomic Encyclopedia of Type Strains, Phase IV (KMG-IV): sequencing the most valuable type-strain genomes for metagenomic binning, comparative biology and taxonomic classification.</title>
        <authorList>
            <person name="Goeker M."/>
        </authorList>
    </citation>
    <scope>NUCLEOTIDE SEQUENCE [LARGE SCALE GENOMIC DNA]</scope>
    <source>
        <strain evidence="7 8">DSM 43045</strain>
    </source>
</reference>
<evidence type="ECO:0000256" key="1">
    <source>
        <dbReference type="ARBA" id="ARBA00004127"/>
    </source>
</evidence>
<feature type="transmembrane region" description="Helical" evidence="5">
    <location>
        <begin position="180"/>
        <end position="200"/>
    </location>
</feature>
<keyword evidence="2 5" id="KW-0812">Transmembrane</keyword>
<accession>A0A4V2F037</accession>
<evidence type="ECO:0000256" key="3">
    <source>
        <dbReference type="ARBA" id="ARBA00022989"/>
    </source>
</evidence>
<proteinExistence type="predicted"/>
<dbReference type="Pfam" id="PF05090">
    <property type="entry name" value="HTTM"/>
    <property type="match status" value="1"/>
</dbReference>
<feature type="transmembrane region" description="Helical" evidence="5">
    <location>
        <begin position="80"/>
        <end position="96"/>
    </location>
</feature>
<dbReference type="InterPro" id="IPR011020">
    <property type="entry name" value="HTTM-like"/>
</dbReference>
<sequence>MRLTEIRTDPRPVAIARIGVGIATILNSIEAYQILSGVASGGLTAPVAGILTPSLAALLPVVVVALVAAVAVTIGWHTEWAATVSVVVSVTFFFWDQQIYSSHRLLATLLMAYMIFAKAGTAWSVRPAPGRPPVVWWPQLLMMTQLSVCYLFSALSKMNVVFLSGAPLSTWVWVDLPWQFYTVAALCTVAVELVIAFGLWFRSSRRVAVLLGLGLHLSIVVLMKADTVVLFAFALTCVSLYPLFIFRPALRFPWMADPEPTSEGRSPATTA</sequence>
<dbReference type="EMBL" id="SGWY01000001">
    <property type="protein sequence ID" value="RZS68630.1"/>
    <property type="molecule type" value="Genomic_DNA"/>
</dbReference>
<dbReference type="OrthoDB" id="4955397at2"/>
<evidence type="ECO:0000313" key="8">
    <source>
        <dbReference type="Proteomes" id="UP000293289"/>
    </source>
</evidence>
<keyword evidence="4 5" id="KW-0472">Membrane</keyword>
<evidence type="ECO:0000256" key="2">
    <source>
        <dbReference type="ARBA" id="ARBA00022692"/>
    </source>
</evidence>